<evidence type="ECO:0000256" key="6">
    <source>
        <dbReference type="ARBA" id="ARBA00023136"/>
    </source>
</evidence>
<evidence type="ECO:0000259" key="8">
    <source>
        <dbReference type="Pfam" id="PF01694"/>
    </source>
</evidence>
<dbReference type="AlphaFoldDB" id="A0AAD4P0D2"/>
<keyword evidence="4" id="KW-0378">Hydrolase</keyword>
<evidence type="ECO:0000256" key="4">
    <source>
        <dbReference type="ARBA" id="ARBA00022801"/>
    </source>
</evidence>
<comment type="caution">
    <text evidence="9">The sequence shown here is derived from an EMBL/GenBank/DDBJ whole genome shotgun (WGS) entry which is preliminary data.</text>
</comment>
<evidence type="ECO:0000313" key="10">
    <source>
        <dbReference type="Proteomes" id="UP001190926"/>
    </source>
</evidence>
<evidence type="ECO:0000256" key="1">
    <source>
        <dbReference type="ARBA" id="ARBA00004141"/>
    </source>
</evidence>
<keyword evidence="10" id="KW-1185">Reference proteome</keyword>
<evidence type="ECO:0000256" key="5">
    <source>
        <dbReference type="ARBA" id="ARBA00022989"/>
    </source>
</evidence>
<evidence type="ECO:0000313" key="9">
    <source>
        <dbReference type="EMBL" id="KAH6821889.1"/>
    </source>
</evidence>
<dbReference type="GO" id="GO:0016020">
    <property type="term" value="C:membrane"/>
    <property type="evidence" value="ECO:0007669"/>
    <property type="project" value="UniProtKB-SubCell"/>
</dbReference>
<dbReference type="InterPro" id="IPR050925">
    <property type="entry name" value="Rhomboid_protease_S54"/>
</dbReference>
<dbReference type="InterPro" id="IPR022764">
    <property type="entry name" value="Peptidase_S54_rhomboid_dom"/>
</dbReference>
<dbReference type="SUPFAM" id="SSF144091">
    <property type="entry name" value="Rhomboid-like"/>
    <property type="match status" value="1"/>
</dbReference>
<dbReference type="InterPro" id="IPR035952">
    <property type="entry name" value="Rhomboid-like_sf"/>
</dbReference>
<keyword evidence="6 7" id="KW-0472">Membrane</keyword>
<evidence type="ECO:0000256" key="3">
    <source>
        <dbReference type="ARBA" id="ARBA00022692"/>
    </source>
</evidence>
<organism evidence="9 10">
    <name type="scientific">Perilla frutescens var. hirtella</name>
    <name type="common">Perilla citriodora</name>
    <name type="synonym">Perilla setoyensis</name>
    <dbReference type="NCBI Taxonomy" id="608512"/>
    <lineage>
        <taxon>Eukaryota</taxon>
        <taxon>Viridiplantae</taxon>
        <taxon>Streptophyta</taxon>
        <taxon>Embryophyta</taxon>
        <taxon>Tracheophyta</taxon>
        <taxon>Spermatophyta</taxon>
        <taxon>Magnoliopsida</taxon>
        <taxon>eudicotyledons</taxon>
        <taxon>Gunneridae</taxon>
        <taxon>Pentapetalae</taxon>
        <taxon>asterids</taxon>
        <taxon>lamiids</taxon>
        <taxon>Lamiales</taxon>
        <taxon>Lamiaceae</taxon>
        <taxon>Nepetoideae</taxon>
        <taxon>Elsholtzieae</taxon>
        <taxon>Perilla</taxon>
    </lineage>
</organism>
<feature type="non-terminal residue" evidence="9">
    <location>
        <position position="145"/>
    </location>
</feature>
<feature type="domain" description="Peptidase S54 rhomboid" evidence="8">
    <location>
        <begin position="9"/>
        <end position="138"/>
    </location>
</feature>
<feature type="transmembrane region" description="Helical" evidence="7">
    <location>
        <begin position="49"/>
        <end position="72"/>
    </location>
</feature>
<dbReference type="PANTHER" id="PTHR43731">
    <property type="entry name" value="RHOMBOID PROTEASE"/>
    <property type="match status" value="1"/>
</dbReference>
<name>A0AAD4P0D2_PERFH</name>
<evidence type="ECO:0000256" key="2">
    <source>
        <dbReference type="ARBA" id="ARBA00009045"/>
    </source>
</evidence>
<dbReference type="EMBL" id="SDAM02001842">
    <property type="protein sequence ID" value="KAH6821889.1"/>
    <property type="molecule type" value="Genomic_DNA"/>
</dbReference>
<dbReference type="PANTHER" id="PTHR43731:SF14">
    <property type="entry name" value="PRESENILIN-ASSOCIATED RHOMBOID-LIKE PROTEIN, MITOCHONDRIAL"/>
    <property type="match status" value="1"/>
</dbReference>
<keyword evidence="5 7" id="KW-1133">Transmembrane helix</keyword>
<reference evidence="9 10" key="1">
    <citation type="journal article" date="2021" name="Nat. Commun.">
        <title>Incipient diploidization of the medicinal plant Perilla within 10,000 years.</title>
        <authorList>
            <person name="Zhang Y."/>
            <person name="Shen Q."/>
            <person name="Leng L."/>
            <person name="Zhang D."/>
            <person name="Chen S."/>
            <person name="Shi Y."/>
            <person name="Ning Z."/>
            <person name="Chen S."/>
        </authorList>
    </citation>
    <scope>NUCLEOTIDE SEQUENCE [LARGE SCALE GENOMIC DNA]</scope>
    <source>
        <strain evidence="10">cv. PC099</strain>
    </source>
</reference>
<keyword evidence="3 7" id="KW-0812">Transmembrane</keyword>
<comment type="subcellular location">
    <subcellularLocation>
        <location evidence="1">Membrane</location>
        <topology evidence="1">Multi-pass membrane protein</topology>
    </subcellularLocation>
</comment>
<feature type="non-terminal residue" evidence="9">
    <location>
        <position position="1"/>
    </location>
</feature>
<protein>
    <submittedName>
        <fullName evidence="9">RHOMBOID-like protein 12</fullName>
    </submittedName>
</protein>
<sequence length="145" mass="15816">LSVESFKSGRLHTLITSSFSDTDAFHLIGNMIGLYYFGKSIGCNFGAQYLLKLYLSAAITGSLFHLAYHAFIAPPSLQNDHQQMRGIDPSNATPAMGASGAVNAILLLDIFLFPTKTVYFEMFIPMPAMFVGALIIGLDMISAWK</sequence>
<feature type="transmembrane region" description="Helical" evidence="7">
    <location>
        <begin position="92"/>
        <end position="112"/>
    </location>
</feature>
<feature type="transmembrane region" description="Helical" evidence="7">
    <location>
        <begin position="124"/>
        <end position="144"/>
    </location>
</feature>
<evidence type="ECO:0000256" key="7">
    <source>
        <dbReference type="SAM" id="Phobius"/>
    </source>
</evidence>
<proteinExistence type="inferred from homology"/>
<comment type="similarity">
    <text evidence="2">Belongs to the peptidase S54 family.</text>
</comment>
<dbReference type="Proteomes" id="UP001190926">
    <property type="component" value="Unassembled WGS sequence"/>
</dbReference>
<dbReference type="GO" id="GO:0004252">
    <property type="term" value="F:serine-type endopeptidase activity"/>
    <property type="evidence" value="ECO:0007669"/>
    <property type="project" value="InterPro"/>
</dbReference>
<dbReference type="Gene3D" id="1.20.1540.10">
    <property type="entry name" value="Rhomboid-like"/>
    <property type="match status" value="1"/>
</dbReference>
<gene>
    <name evidence="9" type="ORF">C2S53_011815</name>
</gene>
<dbReference type="Pfam" id="PF01694">
    <property type="entry name" value="Rhomboid"/>
    <property type="match status" value="1"/>
</dbReference>
<accession>A0AAD4P0D2</accession>